<dbReference type="GO" id="GO:0046872">
    <property type="term" value="F:metal ion binding"/>
    <property type="evidence" value="ECO:0007669"/>
    <property type="project" value="UniProtKB-KW"/>
</dbReference>
<gene>
    <name evidence="6" type="ORF">GFER_13955</name>
</gene>
<dbReference type="InterPro" id="IPR051675">
    <property type="entry name" value="Endo/Exo/Phosphatase_dom_1"/>
</dbReference>
<dbReference type="InterPro" id="IPR023874">
    <property type="entry name" value="DNA_rSAM_put"/>
</dbReference>
<dbReference type="RefSeq" id="WP_040100382.1">
    <property type="nucleotide sequence ID" value="NZ_JWJD01000006.1"/>
</dbReference>
<evidence type="ECO:0000256" key="1">
    <source>
        <dbReference type="ARBA" id="ARBA00001966"/>
    </source>
</evidence>
<dbReference type="Gene3D" id="3.20.20.70">
    <property type="entry name" value="Aldolase class I"/>
    <property type="match status" value="1"/>
</dbReference>
<comment type="cofactor">
    <cofactor evidence="1">
        <name>[4Fe-4S] cluster</name>
        <dbReference type="ChEBI" id="CHEBI:49883"/>
    </cofactor>
</comment>
<name>A0A0C2HT79_9BACT</name>
<dbReference type="SFLD" id="SFLDG01102">
    <property type="entry name" value="Uncharacterised_Radical_SAM_Su"/>
    <property type="match status" value="1"/>
</dbReference>
<dbReference type="PANTHER" id="PTHR21180">
    <property type="entry name" value="ENDONUCLEASE/EXONUCLEASE/PHOSPHATASE FAMILY DOMAIN-CONTAINING PROTEIN 1"/>
    <property type="match status" value="1"/>
</dbReference>
<dbReference type="SUPFAM" id="SSF47781">
    <property type="entry name" value="RuvA domain 2-like"/>
    <property type="match status" value="1"/>
</dbReference>
<dbReference type="InterPro" id="IPR007197">
    <property type="entry name" value="rSAM"/>
</dbReference>
<dbReference type="SUPFAM" id="SSF102114">
    <property type="entry name" value="Radical SAM enzymes"/>
    <property type="match status" value="1"/>
</dbReference>
<keyword evidence="3" id="KW-0479">Metal-binding</keyword>
<dbReference type="InterPro" id="IPR010994">
    <property type="entry name" value="RuvA_2-like"/>
</dbReference>
<dbReference type="GO" id="GO:0051536">
    <property type="term" value="F:iron-sulfur cluster binding"/>
    <property type="evidence" value="ECO:0007669"/>
    <property type="project" value="UniProtKB-KW"/>
</dbReference>
<accession>A0A0C2HT79</accession>
<dbReference type="InterPro" id="IPR058240">
    <property type="entry name" value="rSAM_sf"/>
</dbReference>
<evidence type="ECO:0000256" key="3">
    <source>
        <dbReference type="ARBA" id="ARBA00022723"/>
    </source>
</evidence>
<keyword evidence="2" id="KW-0949">S-adenosyl-L-methionine</keyword>
<proteinExistence type="predicted"/>
<dbReference type="CDD" id="cd01335">
    <property type="entry name" value="Radical_SAM"/>
    <property type="match status" value="1"/>
</dbReference>
<evidence type="ECO:0000256" key="5">
    <source>
        <dbReference type="ARBA" id="ARBA00023014"/>
    </source>
</evidence>
<dbReference type="GO" id="GO:0003824">
    <property type="term" value="F:catalytic activity"/>
    <property type="evidence" value="ECO:0007669"/>
    <property type="project" value="InterPro"/>
</dbReference>
<protein>
    <submittedName>
        <fullName evidence="6">Biotin synthase</fullName>
    </submittedName>
</protein>
<sequence length="434" mass="47876">MADSETLEKKLAILAESAKYDASCSSSGSTRSPAGGLGNVARSGVCHSWSADGRCIALLKILLTNACIYDCAYCVNRRSNDVPRATLTPGEVADITINFYRRNYIEGLFLSTGVLRDPDYTMEQLLAAVRKLREDHRFGGYIHLKLVPGADARWVEEAGRYADRVSINIELPSAASLGQLAPDKGRAAILEPMTLAGRLITESRAARRKSRKAPVFAPAGQSTQLIVGATPESDRHILRLSESLYQRMDLKRVYYSAFIPVSTDNRLPVLTAPPLLREHRLYQADWLLRFYGFAAEEILSEEQPDLDTALDPKAGWALRNLHLFPVEVNRADYEMLLRVPGIGVRSARKILRARRGGALGFDALKRLGIVLKRARYFLTAQGLYFGEADLAAANLRERLLALPAPQKKSAQQLDLFAGGAESQEHFSATVTGEM</sequence>
<dbReference type="Proteomes" id="UP000035068">
    <property type="component" value="Unassembled WGS sequence"/>
</dbReference>
<keyword evidence="7" id="KW-1185">Reference proteome</keyword>
<dbReference type="SFLD" id="SFLDS00029">
    <property type="entry name" value="Radical_SAM"/>
    <property type="match status" value="1"/>
</dbReference>
<comment type="caution">
    <text evidence="6">The sequence shown here is derived from an EMBL/GenBank/DDBJ whole genome shotgun (WGS) entry which is preliminary data.</text>
</comment>
<keyword evidence="4" id="KW-0408">Iron</keyword>
<evidence type="ECO:0000313" key="6">
    <source>
        <dbReference type="EMBL" id="KIH75997.1"/>
    </source>
</evidence>
<organism evidence="6 7">
    <name type="scientific">Geoalkalibacter ferrihydriticus DSM 17813</name>
    <dbReference type="NCBI Taxonomy" id="1121915"/>
    <lineage>
        <taxon>Bacteria</taxon>
        <taxon>Pseudomonadati</taxon>
        <taxon>Thermodesulfobacteriota</taxon>
        <taxon>Desulfuromonadia</taxon>
        <taxon>Desulfuromonadales</taxon>
        <taxon>Geoalkalibacteraceae</taxon>
        <taxon>Geoalkalibacter</taxon>
    </lineage>
</organism>
<keyword evidence="5" id="KW-0411">Iron-sulfur</keyword>
<dbReference type="NCBIfam" id="TIGR03916">
    <property type="entry name" value="rSAM_link_UDG"/>
    <property type="match status" value="1"/>
</dbReference>
<dbReference type="InterPro" id="IPR013785">
    <property type="entry name" value="Aldolase_TIM"/>
</dbReference>
<dbReference type="PANTHER" id="PTHR21180:SF9">
    <property type="entry name" value="TYPE II SECRETION SYSTEM PROTEIN K"/>
    <property type="match status" value="1"/>
</dbReference>
<evidence type="ECO:0000313" key="7">
    <source>
        <dbReference type="Proteomes" id="UP000035068"/>
    </source>
</evidence>
<evidence type="ECO:0000256" key="4">
    <source>
        <dbReference type="ARBA" id="ARBA00023004"/>
    </source>
</evidence>
<dbReference type="AlphaFoldDB" id="A0A0C2HT79"/>
<dbReference type="EMBL" id="JWJD01000006">
    <property type="protein sequence ID" value="KIH75997.1"/>
    <property type="molecule type" value="Genomic_DNA"/>
</dbReference>
<evidence type="ECO:0000256" key="2">
    <source>
        <dbReference type="ARBA" id="ARBA00022691"/>
    </source>
</evidence>
<reference evidence="6 7" key="1">
    <citation type="submission" date="2014-12" db="EMBL/GenBank/DDBJ databases">
        <title>Genomes of Geoalkalibacter ferrihydriticus and Geoalkalibacter subterraneus, two haloalkaliphilic metal-reducing members of the Geobacteraceae.</title>
        <authorList>
            <person name="Badalamenti J.P."/>
            <person name="Torres C.I."/>
            <person name="Krajmalnik-Brown R."/>
            <person name="Bond D.R."/>
        </authorList>
    </citation>
    <scope>NUCLEOTIDE SEQUENCE [LARGE SCALE GENOMIC DNA]</scope>
    <source>
        <strain evidence="6 7">DSM 17813</strain>
    </source>
</reference>